<dbReference type="Gene3D" id="3.40.640.10">
    <property type="entry name" value="Type I PLP-dependent aspartate aminotransferase-like (Major domain)"/>
    <property type="match status" value="1"/>
</dbReference>
<dbReference type="OrthoDB" id="7042322at2759"/>
<dbReference type="InterPro" id="IPR015422">
    <property type="entry name" value="PyrdxlP-dep_Trfase_small"/>
</dbReference>
<dbReference type="Gene3D" id="3.90.1150.10">
    <property type="entry name" value="Aspartate Aminotransferase, domain 1"/>
    <property type="match status" value="1"/>
</dbReference>
<accession>B3S5P5</accession>
<protein>
    <recommendedName>
        <fullName evidence="2">Aminotransferase class I/classII large domain-containing protein</fullName>
    </recommendedName>
</protein>
<dbReference type="STRING" id="10228.B3S5P5"/>
<name>B3S5P5_TRIAD</name>
<evidence type="ECO:0000256" key="1">
    <source>
        <dbReference type="ARBA" id="ARBA00022898"/>
    </source>
</evidence>
<evidence type="ECO:0000313" key="3">
    <source>
        <dbReference type="EMBL" id="EDV21831.1"/>
    </source>
</evidence>
<proteinExistence type="predicted"/>
<dbReference type="Proteomes" id="UP000009022">
    <property type="component" value="Unassembled WGS sequence"/>
</dbReference>
<dbReference type="InParanoid" id="B3S5P5"/>
<feature type="domain" description="Aminotransferase class I/classII large" evidence="2">
    <location>
        <begin position="50"/>
        <end position="424"/>
    </location>
</feature>
<dbReference type="eggNOG" id="KOG0256">
    <property type="taxonomic scope" value="Eukaryota"/>
</dbReference>
<dbReference type="GO" id="GO:0030170">
    <property type="term" value="F:pyridoxal phosphate binding"/>
    <property type="evidence" value="ECO:0007669"/>
    <property type="project" value="InterPro"/>
</dbReference>
<dbReference type="InterPro" id="IPR050478">
    <property type="entry name" value="Ethylene_sulfur-biosynth"/>
</dbReference>
<evidence type="ECO:0000259" key="2">
    <source>
        <dbReference type="Pfam" id="PF00155"/>
    </source>
</evidence>
<dbReference type="InterPro" id="IPR015421">
    <property type="entry name" value="PyrdxlP-dep_Trfase_major"/>
</dbReference>
<dbReference type="FunCoup" id="B3S5P5">
    <property type="interactions" value="7"/>
</dbReference>
<dbReference type="PRINTS" id="PR00753">
    <property type="entry name" value="ACCSYNTHASE"/>
</dbReference>
<gene>
    <name evidence="3" type="ORF">TRIADDRAFT_64185</name>
</gene>
<dbReference type="GO" id="GO:0006520">
    <property type="term" value="P:amino acid metabolic process"/>
    <property type="evidence" value="ECO:0000318"/>
    <property type="project" value="GO_Central"/>
</dbReference>
<organism evidence="3 4">
    <name type="scientific">Trichoplax adhaerens</name>
    <name type="common">Trichoplax reptans</name>
    <dbReference type="NCBI Taxonomy" id="10228"/>
    <lineage>
        <taxon>Eukaryota</taxon>
        <taxon>Metazoa</taxon>
        <taxon>Placozoa</taxon>
        <taxon>Uniplacotomia</taxon>
        <taxon>Trichoplacea</taxon>
        <taxon>Trichoplacidae</taxon>
        <taxon>Trichoplax</taxon>
    </lineage>
</organism>
<dbReference type="RefSeq" id="XP_002115468.1">
    <property type="nucleotide sequence ID" value="XM_002115432.1"/>
</dbReference>
<dbReference type="CDD" id="cd00609">
    <property type="entry name" value="AAT_like"/>
    <property type="match status" value="1"/>
</dbReference>
<dbReference type="InterPro" id="IPR015424">
    <property type="entry name" value="PyrdxlP-dep_Trfase"/>
</dbReference>
<dbReference type="GO" id="GO:0008483">
    <property type="term" value="F:transaminase activity"/>
    <property type="evidence" value="ECO:0000318"/>
    <property type="project" value="GO_Central"/>
</dbReference>
<keyword evidence="4" id="KW-1185">Reference proteome</keyword>
<dbReference type="SUPFAM" id="SSF53383">
    <property type="entry name" value="PLP-dependent transferases"/>
    <property type="match status" value="1"/>
</dbReference>
<dbReference type="AlphaFoldDB" id="B3S5P5"/>
<dbReference type="KEGG" id="tad:TRIADDRAFT_64185"/>
<dbReference type="HOGENOM" id="CLU_017584_1_3_1"/>
<sequence>MSSTHSNEKQNCLSKRGNNIVTFKDDVILEAYMLWLKNPYDPESNPQGIINMNISENKTVGDILLPKLNEGIEITEEMLYYGDLTGRDYFRQAMADFLTKYFKASPRPVRKEELIGLCGASSIISIMGNAICDPEEYLLVPSPYYGTFASDLLFMSEARLVPVNLTSEIKEPNFEPFQLTVPALERALQQAVSQGKRVKGFLFSNPANPSGSYFSKQMIKDYLDFAHRHELHIIFDEIYYLSNHAPDADIISVLSMINELPDPERTHFIWAFSKDFASSGLRAGILWTQNSMLRAAVGACSRFSGISPPTQKQLTNMITDYDWLDNVYFPTMRRRLKESYEIVRQTLDELGIRYVIPKAGLFVWVDLIEFMPSVDLEGERKLWLSILENGVGTAPGYAFYCCERGWYRIIFALPVADVTLAMERFKNYLLKIRNLENRKLSVQERISTQ</sequence>
<reference evidence="3 4" key="1">
    <citation type="journal article" date="2008" name="Nature">
        <title>The Trichoplax genome and the nature of placozoans.</title>
        <authorList>
            <person name="Srivastava M."/>
            <person name="Begovic E."/>
            <person name="Chapman J."/>
            <person name="Putnam N.H."/>
            <person name="Hellsten U."/>
            <person name="Kawashima T."/>
            <person name="Kuo A."/>
            <person name="Mitros T."/>
            <person name="Salamov A."/>
            <person name="Carpenter M.L."/>
            <person name="Signorovitch A.Y."/>
            <person name="Moreno M.A."/>
            <person name="Kamm K."/>
            <person name="Grimwood J."/>
            <person name="Schmutz J."/>
            <person name="Shapiro H."/>
            <person name="Grigoriev I.V."/>
            <person name="Buss L.W."/>
            <person name="Schierwater B."/>
            <person name="Dellaporta S.L."/>
            <person name="Rokhsar D.S."/>
        </authorList>
    </citation>
    <scope>NUCLEOTIDE SEQUENCE [LARGE SCALE GENOMIC DNA]</scope>
    <source>
        <strain evidence="3 4">Grell-BS-1999</strain>
    </source>
</reference>
<evidence type="ECO:0000313" key="4">
    <source>
        <dbReference type="Proteomes" id="UP000009022"/>
    </source>
</evidence>
<dbReference type="OMA" id="HIAQKCL"/>
<keyword evidence="1" id="KW-0663">Pyridoxal phosphate</keyword>
<dbReference type="PANTHER" id="PTHR43795:SF39">
    <property type="entry name" value="AMINOTRANSFERASE CLASS I_CLASSII DOMAIN-CONTAINING PROTEIN"/>
    <property type="match status" value="1"/>
</dbReference>
<dbReference type="InterPro" id="IPR004839">
    <property type="entry name" value="Aminotransferase_I/II_large"/>
</dbReference>
<dbReference type="PhylomeDB" id="B3S5P5"/>
<dbReference type="EMBL" id="DS985251">
    <property type="protein sequence ID" value="EDV21831.1"/>
    <property type="molecule type" value="Genomic_DNA"/>
</dbReference>
<dbReference type="PANTHER" id="PTHR43795">
    <property type="entry name" value="BIFUNCTIONAL ASPARTATE AMINOTRANSFERASE AND GLUTAMATE/ASPARTATE-PREPHENATE AMINOTRANSFERASE-RELATED"/>
    <property type="match status" value="1"/>
</dbReference>
<dbReference type="Pfam" id="PF00155">
    <property type="entry name" value="Aminotran_1_2"/>
    <property type="match status" value="1"/>
</dbReference>
<dbReference type="GeneID" id="6756680"/>
<dbReference type="CTD" id="6756680"/>